<gene>
    <name evidence="1" type="ORF">EII21_08415</name>
</gene>
<comment type="caution">
    <text evidence="1">The sequence shown here is derived from an EMBL/GenBank/DDBJ whole genome shotgun (WGS) entry which is preliminary data.</text>
</comment>
<name>A0A3P2A266_9NEIS</name>
<accession>A0A3P2A266</accession>
<dbReference type="STRING" id="1121352.GCA_000620925_01766"/>
<sequence>MKRLFSAAAVLVFSAAAAANGNPAANQAELANAQMRYQALVKAQTTDQAELVKLRSRLYAAEQRLIQANLEVNRLRAELLLLQDIHQKNTGELKNAGDRLDKAWRAVYGR</sequence>
<keyword evidence="2" id="KW-1185">Reference proteome</keyword>
<protein>
    <submittedName>
        <fullName evidence="1">Uncharacterized protein</fullName>
    </submittedName>
</protein>
<dbReference type="EMBL" id="RQYC01000014">
    <property type="protein sequence ID" value="RRD89522.1"/>
    <property type="molecule type" value="Genomic_DNA"/>
</dbReference>
<dbReference type="Proteomes" id="UP000269923">
    <property type="component" value="Unassembled WGS sequence"/>
</dbReference>
<evidence type="ECO:0000313" key="1">
    <source>
        <dbReference type="EMBL" id="RRD89522.1"/>
    </source>
</evidence>
<organism evidence="1 2">
    <name type="scientific">Conchiformibius steedae</name>
    <dbReference type="NCBI Taxonomy" id="153493"/>
    <lineage>
        <taxon>Bacteria</taxon>
        <taxon>Pseudomonadati</taxon>
        <taxon>Pseudomonadota</taxon>
        <taxon>Betaproteobacteria</taxon>
        <taxon>Neisseriales</taxon>
        <taxon>Neisseriaceae</taxon>
        <taxon>Conchiformibius</taxon>
    </lineage>
</organism>
<dbReference type="OrthoDB" id="8605272at2"/>
<evidence type="ECO:0000313" key="2">
    <source>
        <dbReference type="Proteomes" id="UP000269923"/>
    </source>
</evidence>
<reference evidence="1 2" key="1">
    <citation type="submission" date="2018-11" db="EMBL/GenBank/DDBJ databases">
        <title>Genomes From Bacteria Associated with the Canine Oral Cavity: a Test Case for Automated Genome-Based Taxonomic Assignment.</title>
        <authorList>
            <person name="Coil D.A."/>
            <person name="Jospin G."/>
            <person name="Darling A.E."/>
            <person name="Wallis C."/>
            <person name="Davis I.J."/>
            <person name="Harris S."/>
            <person name="Eisen J.A."/>
            <person name="Holcombe L.J."/>
            <person name="O'Flynn C."/>
        </authorList>
    </citation>
    <scope>NUCLEOTIDE SEQUENCE [LARGE SCALE GENOMIC DNA]</scope>
    <source>
        <strain evidence="1 2">COT-280</strain>
    </source>
</reference>
<dbReference type="AlphaFoldDB" id="A0A3P2A266"/>
<proteinExistence type="predicted"/>
<dbReference type="RefSeq" id="WP_051532094.1">
    <property type="nucleotide sequence ID" value="NZ_CP059563.1"/>
</dbReference>